<gene>
    <name evidence="1" type="ORF">ES711_07770</name>
</gene>
<name>A0A5C7AIJ2_9FLAO</name>
<proteinExistence type="predicted"/>
<dbReference type="RefSeq" id="WP_146892329.1">
    <property type="nucleotide sequence ID" value="NZ_VORX01000003.1"/>
</dbReference>
<accession>A0A5C7AIJ2</accession>
<reference evidence="1 2" key="1">
    <citation type="submission" date="2019-08" db="EMBL/GenBank/DDBJ databases">
        <title>Genome sequence of Gelidibacter salicanalis IC162T.</title>
        <authorList>
            <person name="Bowman J.P."/>
        </authorList>
    </citation>
    <scope>NUCLEOTIDE SEQUENCE [LARGE SCALE GENOMIC DNA]</scope>
    <source>
        <strain evidence="1 2">IC162</strain>
    </source>
</reference>
<evidence type="ECO:0008006" key="3">
    <source>
        <dbReference type="Google" id="ProtNLM"/>
    </source>
</evidence>
<dbReference type="Proteomes" id="UP000321734">
    <property type="component" value="Unassembled WGS sequence"/>
</dbReference>
<dbReference type="AlphaFoldDB" id="A0A5C7AIJ2"/>
<dbReference type="OrthoDB" id="1094492at2"/>
<comment type="caution">
    <text evidence="1">The sequence shown here is derived from an EMBL/GenBank/DDBJ whole genome shotgun (WGS) entry which is preliminary data.</text>
</comment>
<evidence type="ECO:0000313" key="1">
    <source>
        <dbReference type="EMBL" id="TXE08398.1"/>
    </source>
</evidence>
<sequence length="66" mass="7659">MARNSFANCLKQKGDVDNIISVSMGHKNHTITQTYFKEFDNSILDEATVHINMSNIKIWKLIYLKE</sequence>
<dbReference type="EMBL" id="VORX01000003">
    <property type="protein sequence ID" value="TXE08398.1"/>
    <property type="molecule type" value="Genomic_DNA"/>
</dbReference>
<keyword evidence="2" id="KW-1185">Reference proteome</keyword>
<protein>
    <recommendedName>
        <fullName evidence="3">Tyrosine-type recombinase/integrase</fullName>
    </recommendedName>
</protein>
<organism evidence="1 2">
    <name type="scientific">Gelidibacter salicanalis</name>
    <dbReference type="NCBI Taxonomy" id="291193"/>
    <lineage>
        <taxon>Bacteria</taxon>
        <taxon>Pseudomonadati</taxon>
        <taxon>Bacteroidota</taxon>
        <taxon>Flavobacteriia</taxon>
        <taxon>Flavobacteriales</taxon>
        <taxon>Flavobacteriaceae</taxon>
        <taxon>Gelidibacter</taxon>
    </lineage>
</organism>
<evidence type="ECO:0000313" key="2">
    <source>
        <dbReference type="Proteomes" id="UP000321734"/>
    </source>
</evidence>